<evidence type="ECO:0000313" key="1">
    <source>
        <dbReference type="EMBL" id="GJT29489.1"/>
    </source>
</evidence>
<name>A0ABQ5CX88_9ASTR</name>
<keyword evidence="2" id="KW-1185">Reference proteome</keyword>
<proteinExistence type="predicted"/>
<organism evidence="1 2">
    <name type="scientific">Tanacetum coccineum</name>
    <dbReference type="NCBI Taxonomy" id="301880"/>
    <lineage>
        <taxon>Eukaryota</taxon>
        <taxon>Viridiplantae</taxon>
        <taxon>Streptophyta</taxon>
        <taxon>Embryophyta</taxon>
        <taxon>Tracheophyta</taxon>
        <taxon>Spermatophyta</taxon>
        <taxon>Magnoliopsida</taxon>
        <taxon>eudicotyledons</taxon>
        <taxon>Gunneridae</taxon>
        <taxon>Pentapetalae</taxon>
        <taxon>asterids</taxon>
        <taxon>campanulids</taxon>
        <taxon>Asterales</taxon>
        <taxon>Asteraceae</taxon>
        <taxon>Asteroideae</taxon>
        <taxon>Anthemideae</taxon>
        <taxon>Anthemidinae</taxon>
        <taxon>Tanacetum</taxon>
    </lineage>
</organism>
<accession>A0ABQ5CX88</accession>
<gene>
    <name evidence="1" type="ORF">Tco_0909764</name>
</gene>
<comment type="caution">
    <text evidence="1">The sequence shown here is derived from an EMBL/GenBank/DDBJ whole genome shotgun (WGS) entry which is preliminary data.</text>
</comment>
<reference evidence="1" key="1">
    <citation type="journal article" date="2022" name="Int. J. Mol. Sci.">
        <title>Draft Genome of Tanacetum Coccineum: Genomic Comparison of Closely Related Tanacetum-Family Plants.</title>
        <authorList>
            <person name="Yamashiro T."/>
            <person name="Shiraishi A."/>
            <person name="Nakayama K."/>
            <person name="Satake H."/>
        </authorList>
    </citation>
    <scope>NUCLEOTIDE SEQUENCE</scope>
</reference>
<evidence type="ECO:0000313" key="2">
    <source>
        <dbReference type="Proteomes" id="UP001151760"/>
    </source>
</evidence>
<protein>
    <submittedName>
        <fullName evidence="1">Uncharacterized protein</fullName>
    </submittedName>
</protein>
<dbReference type="Proteomes" id="UP001151760">
    <property type="component" value="Unassembled WGS sequence"/>
</dbReference>
<sequence>MESVNKVRLIDISLCEYSPRNFRFLEVSAIGRFHSYFEQMLIHFSHPLHSRVSDFILGENEAELSILVYIRNDYAYGDPEKDILLLEAILNSEPLSPLPNHTNYFPEVRKELKICEAKTDETLIDEPLEVELKDLP</sequence>
<reference evidence="1" key="2">
    <citation type="submission" date="2022-01" db="EMBL/GenBank/DDBJ databases">
        <authorList>
            <person name="Yamashiro T."/>
            <person name="Shiraishi A."/>
            <person name="Satake H."/>
            <person name="Nakayama K."/>
        </authorList>
    </citation>
    <scope>NUCLEOTIDE SEQUENCE</scope>
</reference>
<dbReference type="EMBL" id="BQNB010014547">
    <property type="protein sequence ID" value="GJT29489.1"/>
    <property type="molecule type" value="Genomic_DNA"/>
</dbReference>